<proteinExistence type="predicted"/>
<dbReference type="OrthoDB" id="9255589at2"/>
<dbReference type="AlphaFoldDB" id="G2DYN5"/>
<dbReference type="RefSeq" id="WP_007039862.1">
    <property type="nucleotide sequence ID" value="NZ_AFWT01000006.1"/>
</dbReference>
<reference evidence="1 2" key="1">
    <citation type="submission" date="2011-06" db="EMBL/GenBank/DDBJ databases">
        <title>The draft genome of Thiorhodococcus drewsii AZ1.</title>
        <authorList>
            <consortium name="US DOE Joint Genome Institute (JGI-PGF)"/>
            <person name="Lucas S."/>
            <person name="Han J."/>
            <person name="Lapidus A."/>
            <person name="Cheng J.-F."/>
            <person name="Goodwin L."/>
            <person name="Pitluck S."/>
            <person name="Peters L."/>
            <person name="Land M.L."/>
            <person name="Hauser L."/>
            <person name="Vogl K."/>
            <person name="Liu Z."/>
            <person name="Imhoff J."/>
            <person name="Thiel V."/>
            <person name="Frigaard N.-U."/>
            <person name="Bryant D.A."/>
            <person name="Woyke T.J."/>
        </authorList>
    </citation>
    <scope>NUCLEOTIDE SEQUENCE [LARGE SCALE GENOMIC DNA]</scope>
    <source>
        <strain evidence="1 2">AZ1</strain>
    </source>
</reference>
<dbReference type="EMBL" id="AFWT01000006">
    <property type="protein sequence ID" value="EGV32662.1"/>
    <property type="molecule type" value="Genomic_DNA"/>
</dbReference>
<name>G2DYN5_9GAMM</name>
<protein>
    <recommendedName>
        <fullName evidence="3">CRISPR-associated protein Cas6 C-terminal domain-containing protein</fullName>
    </recommendedName>
</protein>
<dbReference type="STRING" id="765913.ThidrDRAFT_1147"/>
<evidence type="ECO:0008006" key="3">
    <source>
        <dbReference type="Google" id="ProtNLM"/>
    </source>
</evidence>
<accession>G2DYN5</accession>
<keyword evidence="2" id="KW-1185">Reference proteome</keyword>
<dbReference type="Proteomes" id="UP000004200">
    <property type="component" value="Unassembled WGS sequence"/>
</dbReference>
<evidence type="ECO:0000313" key="1">
    <source>
        <dbReference type="EMBL" id="EGV32662.1"/>
    </source>
</evidence>
<sequence length="298" mass="32090">MPTERPPEIRGARDLAALWRALPAAVLAYPVTAYPPHVGLAALSDTLRARAWREHCAATTLESCAEQGRDCARLGRCRADALFPMKLGGGAPSWRMATFFVRWRPALEQLHLIALGAAACDSIGWAARCLRERHSLEGAVPLAVATLADLELTNATRWELTFVTPWLVGKGRPDADAPPDVETLAHELRKAMRLRAHKLTPLCLNDERVQRLSAHLAHHVAEALLSGGLSVESAEIEPEPLTLASRGNGASFTALTWSGRAILRVKPAVLPWLSLIALGGGGENADKGFGAIELTPLD</sequence>
<comment type="caution">
    <text evidence="1">The sequence shown here is derived from an EMBL/GenBank/DDBJ whole genome shotgun (WGS) entry which is preliminary data.</text>
</comment>
<evidence type="ECO:0000313" key="2">
    <source>
        <dbReference type="Proteomes" id="UP000004200"/>
    </source>
</evidence>
<organism evidence="1 2">
    <name type="scientific">Thiorhodococcus drewsii AZ1</name>
    <dbReference type="NCBI Taxonomy" id="765913"/>
    <lineage>
        <taxon>Bacteria</taxon>
        <taxon>Pseudomonadati</taxon>
        <taxon>Pseudomonadota</taxon>
        <taxon>Gammaproteobacteria</taxon>
        <taxon>Chromatiales</taxon>
        <taxon>Chromatiaceae</taxon>
        <taxon>Thiorhodococcus</taxon>
    </lineage>
</organism>
<gene>
    <name evidence="1" type="ORF">ThidrDRAFT_1147</name>
</gene>